<organism evidence="2 3">
    <name type="scientific">Riccia fluitans</name>
    <dbReference type="NCBI Taxonomy" id="41844"/>
    <lineage>
        <taxon>Eukaryota</taxon>
        <taxon>Viridiplantae</taxon>
        <taxon>Streptophyta</taxon>
        <taxon>Embryophyta</taxon>
        <taxon>Marchantiophyta</taxon>
        <taxon>Marchantiopsida</taxon>
        <taxon>Marchantiidae</taxon>
        <taxon>Marchantiales</taxon>
        <taxon>Ricciaceae</taxon>
        <taxon>Riccia</taxon>
    </lineage>
</organism>
<accession>A0ABD1YM24</accession>
<dbReference type="InterPro" id="IPR036188">
    <property type="entry name" value="FAD/NAD-bd_sf"/>
</dbReference>
<evidence type="ECO:0000313" key="3">
    <source>
        <dbReference type="Proteomes" id="UP001605036"/>
    </source>
</evidence>
<name>A0ABD1YM24_9MARC</name>
<dbReference type="EMBL" id="JBHFFA010000004">
    <property type="protein sequence ID" value="KAL2631628.1"/>
    <property type="molecule type" value="Genomic_DNA"/>
</dbReference>
<proteinExistence type="predicted"/>
<gene>
    <name evidence="2" type="ORF">R1flu_016314</name>
</gene>
<keyword evidence="3" id="KW-1185">Reference proteome</keyword>
<dbReference type="PROSITE" id="PS51257">
    <property type="entry name" value="PROKAR_LIPOPROTEIN"/>
    <property type="match status" value="1"/>
</dbReference>
<dbReference type="Gene3D" id="3.50.50.60">
    <property type="entry name" value="FAD/NAD(P)-binding domain"/>
    <property type="match status" value="1"/>
</dbReference>
<dbReference type="SUPFAM" id="SSF54373">
    <property type="entry name" value="FAD-linked reductases, C-terminal domain"/>
    <property type="match status" value="1"/>
</dbReference>
<dbReference type="Proteomes" id="UP001605036">
    <property type="component" value="Unassembled WGS sequence"/>
</dbReference>
<evidence type="ECO:0000259" key="1">
    <source>
        <dbReference type="Pfam" id="PF01494"/>
    </source>
</evidence>
<dbReference type="Pfam" id="PF01494">
    <property type="entry name" value="FAD_binding_3"/>
    <property type="match status" value="1"/>
</dbReference>
<feature type="domain" description="FAD-binding" evidence="1">
    <location>
        <begin position="19"/>
        <end position="380"/>
    </location>
</feature>
<reference evidence="2 3" key="1">
    <citation type="submission" date="2024-09" db="EMBL/GenBank/DDBJ databases">
        <title>Chromosome-scale assembly of Riccia fluitans.</title>
        <authorList>
            <person name="Paukszto L."/>
            <person name="Sawicki J."/>
            <person name="Karawczyk K."/>
            <person name="Piernik-Szablinska J."/>
            <person name="Szczecinska M."/>
            <person name="Mazdziarz M."/>
        </authorList>
    </citation>
    <scope>NUCLEOTIDE SEQUENCE [LARGE SCALE GENOMIC DNA]</scope>
    <source>
        <strain evidence="2">Rf_01</strain>
        <tissue evidence="2">Aerial parts of the thallus</tissue>
    </source>
</reference>
<dbReference type="PANTHER" id="PTHR47469">
    <property type="entry name" value="MONOOXYGENASE-LIKE"/>
    <property type="match status" value="1"/>
</dbReference>
<comment type="caution">
    <text evidence="2">The sequence shown here is derived from an EMBL/GenBank/DDBJ whole genome shotgun (WGS) entry which is preliminary data.</text>
</comment>
<sequence length="426" mass="47725">MNRDTVDSPRANGGGAGKLRVVVIGGSIAGLSCAHALLKTGVCRVMVIERARAISGSGTGAGVGIDAASCEAMEDWGLRDELFLNSKPLDFEENHAVDTKRKVRVTLARDEEYRHWALHWGELHRILRDSLPPGIVHFNHEAISFEDTEDGKTMIVKVVEGDSNRSVKEVWGDLVVAADGAMSRSRQFYVPEDNRRYSGYCAWRGVFDYSSNPKIAEAVRKVYPDIGHCLYFDISHGTHAVLYELPGRKLNWLWYVNQPEPSLKGNSVTIHPDEETKDEMHEEADRTWLPEFAELIKATPQPFINAIYDRNPLKKLVFKRVVLVGEAAHPTTPHGLRSTNMSIMDAHILGKAIGKWGPNNVDSALAEYQKTRLNVTSQQVLFSRHLGMLKQGLLFEPKGSFPWATADDGMVEGLLQRNMSYFQWRC</sequence>
<evidence type="ECO:0000313" key="2">
    <source>
        <dbReference type="EMBL" id="KAL2631628.1"/>
    </source>
</evidence>
<dbReference type="PRINTS" id="PR00420">
    <property type="entry name" value="RNGMNOXGNASE"/>
</dbReference>
<dbReference type="PANTHER" id="PTHR47469:SF2">
    <property type="entry name" value="OS06G0597600 PROTEIN"/>
    <property type="match status" value="1"/>
</dbReference>
<dbReference type="AlphaFoldDB" id="A0ABD1YM24"/>
<dbReference type="InterPro" id="IPR053212">
    <property type="entry name" value="DHP_3-monooxygenase"/>
</dbReference>
<dbReference type="SUPFAM" id="SSF51905">
    <property type="entry name" value="FAD/NAD(P)-binding domain"/>
    <property type="match status" value="1"/>
</dbReference>
<dbReference type="InterPro" id="IPR002938">
    <property type="entry name" value="FAD-bd"/>
</dbReference>
<protein>
    <recommendedName>
        <fullName evidence="1">FAD-binding domain-containing protein</fullName>
    </recommendedName>
</protein>